<dbReference type="EMBL" id="CM001439">
    <property type="protein sequence ID" value="EHR50752.1"/>
    <property type="molecule type" value="Genomic_DNA"/>
</dbReference>
<evidence type="ECO:0000313" key="3">
    <source>
        <dbReference type="Proteomes" id="UP000004926"/>
    </source>
</evidence>
<sequence>MRADMARAADSVGSMARMLSRAPGRVPGCRALLALGAGLVLVGHLLGPHSGGHAGALEADTGRPAAWLWHDADELAGHPERGEHHDSASDPPCGYLCLRGDDHDAAGTLTGRRGEAVRLPAPPTSAARRHRHSCRAPPPDPVRELQVMRV</sequence>
<evidence type="ECO:0000313" key="2">
    <source>
        <dbReference type="EMBL" id="EHR50752.1"/>
    </source>
</evidence>
<keyword evidence="3" id="KW-1185">Reference proteome</keyword>
<protein>
    <submittedName>
        <fullName evidence="2">Uncharacterized protein</fullName>
    </submittedName>
</protein>
<accession>H5WZM0</accession>
<reference evidence="2 3" key="1">
    <citation type="journal article" date="2012" name="Stand. Genomic Sci.">
        <title>Genome sequence of the ocean sediment bacterium Saccharomonospora marina type strain (XMU15(T)).</title>
        <authorList>
            <person name="Klenk H.P."/>
            <person name="Lu M."/>
            <person name="Lucas S."/>
            <person name="Lapidus A."/>
            <person name="Copeland A."/>
            <person name="Pitluck S."/>
            <person name="Goodwin L.A."/>
            <person name="Han C."/>
            <person name="Tapia R."/>
            <person name="Brambilla E.M."/>
            <person name="Potter G."/>
            <person name="Land M."/>
            <person name="Ivanova N."/>
            <person name="Rohde M."/>
            <person name="Goker M."/>
            <person name="Detter J.C."/>
            <person name="Li W.J."/>
            <person name="Kyrpides N.C."/>
            <person name="Woyke T."/>
        </authorList>
    </citation>
    <scope>NUCLEOTIDE SEQUENCE [LARGE SCALE GENOMIC DNA]</scope>
    <source>
        <strain evidence="2 3">XMU15</strain>
    </source>
</reference>
<dbReference type="Proteomes" id="UP000004926">
    <property type="component" value="Chromosome"/>
</dbReference>
<dbReference type="STRING" id="882083.SacmaDRAFT_2509"/>
<gene>
    <name evidence="2" type="ORF">SacmaDRAFT_2509</name>
</gene>
<name>H5WZM0_9PSEU</name>
<dbReference type="HOGENOM" id="CLU_1739214_0_0_11"/>
<dbReference type="AlphaFoldDB" id="H5WZM0"/>
<evidence type="ECO:0000256" key="1">
    <source>
        <dbReference type="SAM" id="MobiDB-lite"/>
    </source>
</evidence>
<proteinExistence type="predicted"/>
<feature type="region of interest" description="Disordered" evidence="1">
    <location>
        <begin position="107"/>
        <end position="150"/>
    </location>
</feature>
<organism evidence="2 3">
    <name type="scientific">Saccharomonospora marina XMU15</name>
    <dbReference type="NCBI Taxonomy" id="882083"/>
    <lineage>
        <taxon>Bacteria</taxon>
        <taxon>Bacillati</taxon>
        <taxon>Actinomycetota</taxon>
        <taxon>Actinomycetes</taxon>
        <taxon>Pseudonocardiales</taxon>
        <taxon>Pseudonocardiaceae</taxon>
        <taxon>Saccharomonospora</taxon>
    </lineage>
</organism>